<dbReference type="Proteomes" id="UP000075809">
    <property type="component" value="Unassembled WGS sequence"/>
</dbReference>
<evidence type="ECO:0000313" key="1">
    <source>
        <dbReference type="EMBL" id="KYQ52115.1"/>
    </source>
</evidence>
<dbReference type="AlphaFoldDB" id="A0A151WWS8"/>
<name>A0A151WWS8_9HYME</name>
<organism evidence="1 2">
    <name type="scientific">Mycetomoellerius zeteki</name>
    <dbReference type="NCBI Taxonomy" id="64791"/>
    <lineage>
        <taxon>Eukaryota</taxon>
        <taxon>Metazoa</taxon>
        <taxon>Ecdysozoa</taxon>
        <taxon>Arthropoda</taxon>
        <taxon>Hexapoda</taxon>
        <taxon>Insecta</taxon>
        <taxon>Pterygota</taxon>
        <taxon>Neoptera</taxon>
        <taxon>Endopterygota</taxon>
        <taxon>Hymenoptera</taxon>
        <taxon>Apocrita</taxon>
        <taxon>Aculeata</taxon>
        <taxon>Formicoidea</taxon>
        <taxon>Formicidae</taxon>
        <taxon>Myrmicinae</taxon>
        <taxon>Mycetomoellerius</taxon>
    </lineage>
</organism>
<feature type="non-terminal residue" evidence="1">
    <location>
        <position position="1"/>
    </location>
</feature>
<accession>A0A151WWS8</accession>
<sequence>ERKGFIVLLTTFSHCLDWVLRGDGNRGMETGIKKRVTKEGPSKQRMSGVGWQGGASLHLPTNFMRLVNSRKKLTDRLIYELKATLSVVVPSTKFLSTSSALIRRNRFIFSCRDINVIGFCIFKDSRQFARWFTTLNPSSFTVALGSITRHCRRPTTVPRPGFETFRDIKDTKER</sequence>
<dbReference type="EMBL" id="KQ982691">
    <property type="protein sequence ID" value="KYQ52115.1"/>
    <property type="molecule type" value="Genomic_DNA"/>
</dbReference>
<protein>
    <submittedName>
        <fullName evidence="1">Uncharacterized protein</fullName>
    </submittedName>
</protein>
<gene>
    <name evidence="1" type="ORF">ALC60_08729</name>
</gene>
<reference evidence="1 2" key="1">
    <citation type="submission" date="2015-09" db="EMBL/GenBank/DDBJ databases">
        <title>Trachymyrmex zeteki WGS genome.</title>
        <authorList>
            <person name="Nygaard S."/>
            <person name="Hu H."/>
            <person name="Boomsma J."/>
            <person name="Zhang G."/>
        </authorList>
    </citation>
    <scope>NUCLEOTIDE SEQUENCE [LARGE SCALE GENOMIC DNA]</scope>
    <source>
        <strain evidence="1">Tzet28-1</strain>
        <tissue evidence="1">Whole body</tissue>
    </source>
</reference>
<keyword evidence="2" id="KW-1185">Reference proteome</keyword>
<evidence type="ECO:0000313" key="2">
    <source>
        <dbReference type="Proteomes" id="UP000075809"/>
    </source>
</evidence>
<proteinExistence type="predicted"/>